<dbReference type="GO" id="GO:0042602">
    <property type="term" value="F:riboflavin reductase (NADPH) activity"/>
    <property type="evidence" value="ECO:0007669"/>
    <property type="project" value="TreeGrafter"/>
</dbReference>
<comment type="caution">
    <text evidence="3">The sequence shown here is derived from an EMBL/GenBank/DDBJ whole genome shotgun (WGS) entry which is preliminary data.</text>
</comment>
<dbReference type="InterPro" id="IPR002563">
    <property type="entry name" value="Flavin_Rdtase-like_dom"/>
</dbReference>
<dbReference type="GO" id="GO:0010181">
    <property type="term" value="F:FMN binding"/>
    <property type="evidence" value="ECO:0007669"/>
    <property type="project" value="InterPro"/>
</dbReference>
<organism evidence="3 4">
    <name type="scientific">Stappia sediminis</name>
    <dbReference type="NCBI Taxonomy" id="2692190"/>
    <lineage>
        <taxon>Bacteria</taxon>
        <taxon>Pseudomonadati</taxon>
        <taxon>Pseudomonadota</taxon>
        <taxon>Alphaproteobacteria</taxon>
        <taxon>Hyphomicrobiales</taxon>
        <taxon>Stappiaceae</taxon>
        <taxon>Stappia</taxon>
    </lineage>
</organism>
<dbReference type="GO" id="GO:0006208">
    <property type="term" value="P:pyrimidine nucleobase catabolic process"/>
    <property type="evidence" value="ECO:0007669"/>
    <property type="project" value="TreeGrafter"/>
</dbReference>
<protein>
    <submittedName>
        <fullName evidence="3">Flavin reductase</fullName>
    </submittedName>
</protein>
<evidence type="ECO:0000313" key="3">
    <source>
        <dbReference type="EMBL" id="MXN63787.1"/>
    </source>
</evidence>
<keyword evidence="1" id="KW-0560">Oxidoreductase</keyword>
<dbReference type="AlphaFoldDB" id="A0A7X3LRJ4"/>
<proteinExistence type="predicted"/>
<dbReference type="Pfam" id="PF01613">
    <property type="entry name" value="Flavin_Reduct"/>
    <property type="match status" value="1"/>
</dbReference>
<dbReference type="EMBL" id="WUMV01000001">
    <property type="protein sequence ID" value="MXN63787.1"/>
    <property type="molecule type" value="Genomic_DNA"/>
</dbReference>
<dbReference type="InterPro" id="IPR050268">
    <property type="entry name" value="NADH-dep_flavin_reductase"/>
</dbReference>
<keyword evidence="4" id="KW-1185">Reference proteome</keyword>
<name>A0A7X3LRJ4_9HYPH</name>
<dbReference type="Proteomes" id="UP000433101">
    <property type="component" value="Unassembled WGS sequence"/>
</dbReference>
<dbReference type="Gene3D" id="2.30.110.10">
    <property type="entry name" value="Electron Transport, Fmn-binding Protein, Chain A"/>
    <property type="match status" value="1"/>
</dbReference>
<sequence>MSRIGAAVHVVTTDGPGGRIAATVSAVCPVTDTPPTILLCVHRDARLNAGIRKNRVLCLNTLPASAQHVSDAFAGRKGFSMDERFATASWLTLATGAPVMEGARVALDCEVTEILESGTHSVIFGHVVATSLGNAEGALIYLDRDYHKL</sequence>
<dbReference type="InterPro" id="IPR012349">
    <property type="entry name" value="Split_barrel_FMN-bd"/>
</dbReference>
<dbReference type="PANTHER" id="PTHR30466">
    <property type="entry name" value="FLAVIN REDUCTASE"/>
    <property type="match status" value="1"/>
</dbReference>
<dbReference type="SMART" id="SM00903">
    <property type="entry name" value="Flavin_Reduct"/>
    <property type="match status" value="1"/>
</dbReference>
<accession>A0A7X3LRJ4</accession>
<gene>
    <name evidence="3" type="ORF">GR183_02620</name>
</gene>
<dbReference type="PANTHER" id="PTHR30466:SF1">
    <property type="entry name" value="FMN REDUCTASE (NADH) RUTF"/>
    <property type="match status" value="1"/>
</dbReference>
<evidence type="ECO:0000256" key="1">
    <source>
        <dbReference type="ARBA" id="ARBA00023002"/>
    </source>
</evidence>
<evidence type="ECO:0000313" key="4">
    <source>
        <dbReference type="Proteomes" id="UP000433101"/>
    </source>
</evidence>
<dbReference type="SUPFAM" id="SSF50475">
    <property type="entry name" value="FMN-binding split barrel"/>
    <property type="match status" value="1"/>
</dbReference>
<reference evidence="3 4" key="1">
    <citation type="submission" date="2019-12" db="EMBL/GenBank/DDBJ databases">
        <authorList>
            <person name="Li M."/>
        </authorList>
    </citation>
    <scope>NUCLEOTIDE SEQUENCE [LARGE SCALE GENOMIC DNA]</scope>
    <source>
        <strain evidence="3 4">GBMRC 2046</strain>
    </source>
</reference>
<evidence type="ECO:0000259" key="2">
    <source>
        <dbReference type="SMART" id="SM00903"/>
    </source>
</evidence>
<feature type="domain" description="Flavin reductase like" evidence="2">
    <location>
        <begin position="1"/>
        <end position="148"/>
    </location>
</feature>